<evidence type="ECO:0000313" key="1">
    <source>
        <dbReference type="EMBL" id="CBY42152.1"/>
    </source>
</evidence>
<proteinExistence type="predicted"/>
<gene>
    <name evidence="1" type="ORF">GSOID_T00025822001</name>
</gene>
<protein>
    <submittedName>
        <fullName evidence="1">Uncharacterized protein</fullName>
    </submittedName>
</protein>
<organism evidence="1">
    <name type="scientific">Oikopleura dioica</name>
    <name type="common">Tunicate</name>
    <dbReference type="NCBI Taxonomy" id="34765"/>
    <lineage>
        <taxon>Eukaryota</taxon>
        <taxon>Metazoa</taxon>
        <taxon>Chordata</taxon>
        <taxon>Tunicata</taxon>
        <taxon>Appendicularia</taxon>
        <taxon>Copelata</taxon>
        <taxon>Oikopleuridae</taxon>
        <taxon>Oikopleura</taxon>
    </lineage>
</organism>
<feature type="non-terminal residue" evidence="1">
    <location>
        <position position="1"/>
    </location>
</feature>
<dbReference type="EMBL" id="FN656914">
    <property type="protein sequence ID" value="CBY42152.1"/>
    <property type="molecule type" value="Genomic_DNA"/>
</dbReference>
<sequence length="10" mass="1111">DLLVAEHFPA</sequence>
<name>E4Z374_OIKDI</name>
<accession>E4Z374</accession>
<dbReference type="Proteomes" id="UP000011014">
    <property type="component" value="Unassembled WGS sequence"/>
</dbReference>
<reference evidence="1" key="1">
    <citation type="journal article" date="2010" name="Science">
        <title>Plasticity of animal genome architecture unmasked by rapid evolution of a pelagic tunicate.</title>
        <authorList>
            <person name="Denoeud F."/>
            <person name="Henriet S."/>
            <person name="Mungpakdee S."/>
            <person name="Aury J.M."/>
            <person name="Da Silva C."/>
            <person name="Brinkmann H."/>
            <person name="Mikhaleva J."/>
            <person name="Olsen L.C."/>
            <person name="Jubin C."/>
            <person name="Canestro C."/>
            <person name="Bouquet J.M."/>
            <person name="Danks G."/>
            <person name="Poulain J."/>
            <person name="Campsteijn C."/>
            <person name="Adamski M."/>
            <person name="Cross I."/>
            <person name="Yadetie F."/>
            <person name="Muffato M."/>
            <person name="Louis A."/>
            <person name="Butcher S."/>
            <person name="Tsagkogeorga G."/>
            <person name="Konrad A."/>
            <person name="Singh S."/>
            <person name="Jensen M.F."/>
            <person name="Cong E.H."/>
            <person name="Eikeseth-Otteraa H."/>
            <person name="Noel B."/>
            <person name="Anthouard V."/>
            <person name="Porcel B.M."/>
            <person name="Kachouri-Lafond R."/>
            <person name="Nishino A."/>
            <person name="Ugolini M."/>
            <person name="Chourrout P."/>
            <person name="Nishida H."/>
            <person name="Aasland R."/>
            <person name="Huzurbazar S."/>
            <person name="Westhof E."/>
            <person name="Delsuc F."/>
            <person name="Lehrach H."/>
            <person name="Reinhardt R."/>
            <person name="Weissenbach J."/>
            <person name="Roy S.W."/>
            <person name="Artiguenave F."/>
            <person name="Postlethwait J.H."/>
            <person name="Manak J.R."/>
            <person name="Thompson E.M."/>
            <person name="Jaillon O."/>
            <person name="Du Pasquier L."/>
            <person name="Boudinot P."/>
            <person name="Liberles D.A."/>
            <person name="Volff J.N."/>
            <person name="Philippe H."/>
            <person name="Lenhard B."/>
            <person name="Roest Crollius H."/>
            <person name="Wincker P."/>
            <person name="Chourrout D."/>
        </authorList>
    </citation>
    <scope>NUCLEOTIDE SEQUENCE [LARGE SCALE GENOMIC DNA]</scope>
</reference>